<keyword evidence="1" id="KW-0175">Coiled coil</keyword>
<dbReference type="RefSeq" id="WP_144056248.1">
    <property type="nucleotide sequence ID" value="NZ_CP130144.1"/>
</dbReference>
<reference evidence="2" key="1">
    <citation type="journal article" date="2023" name="Plants (Basel)">
        <title>Genomic Analysis of Leptolyngbya boryana CZ1 Reveals Efficient Carbon Fixation Modules.</title>
        <authorList>
            <person name="Bai X."/>
            <person name="Wang H."/>
            <person name="Cheng W."/>
            <person name="Wang J."/>
            <person name="Ma M."/>
            <person name="Hu H."/>
            <person name="Song Z."/>
            <person name="Ma H."/>
            <person name="Fan Y."/>
            <person name="Du C."/>
            <person name="Xu J."/>
        </authorList>
    </citation>
    <scope>NUCLEOTIDE SEQUENCE</scope>
    <source>
        <strain evidence="2">CZ1</strain>
    </source>
</reference>
<protein>
    <submittedName>
        <fullName evidence="2">Uncharacterized protein</fullName>
    </submittedName>
</protein>
<dbReference type="AlphaFoldDB" id="A0AA96WYA2"/>
<sequence>MFDLKHFVRFCFLLVIGLLICLIPITIATPLRAHAAFEAGMTMTKLDAMQRYKMGHYAAAIEMWTRVLENTTDPTERSELKTNIQKAQQDLAQQQLERKKQLEQQKPAS</sequence>
<evidence type="ECO:0000256" key="1">
    <source>
        <dbReference type="SAM" id="Coils"/>
    </source>
</evidence>
<reference evidence="2" key="2">
    <citation type="submission" date="2023-07" db="EMBL/GenBank/DDBJ databases">
        <authorList>
            <person name="Bai X.-H."/>
            <person name="Wang H.-H."/>
            <person name="Wang J."/>
            <person name="Ma M.-Y."/>
            <person name="Hu H.-H."/>
            <person name="Song Z.-L."/>
            <person name="Ma H.-G."/>
            <person name="Fan Y."/>
            <person name="Du C.-Y."/>
            <person name="Xu J.-C."/>
        </authorList>
    </citation>
    <scope>NUCLEOTIDE SEQUENCE</scope>
    <source>
        <strain evidence="2">CZ1</strain>
    </source>
</reference>
<accession>A0AA96WYA2</accession>
<dbReference type="EMBL" id="CP130144">
    <property type="protein sequence ID" value="WNZ47567.1"/>
    <property type="molecule type" value="Genomic_DNA"/>
</dbReference>
<gene>
    <name evidence="2" type="ORF">Q2T42_06955</name>
</gene>
<dbReference type="Gene3D" id="1.25.40.10">
    <property type="entry name" value="Tetratricopeptide repeat domain"/>
    <property type="match status" value="1"/>
</dbReference>
<evidence type="ECO:0000313" key="2">
    <source>
        <dbReference type="EMBL" id="WNZ47567.1"/>
    </source>
</evidence>
<feature type="coiled-coil region" evidence="1">
    <location>
        <begin position="77"/>
        <end position="105"/>
    </location>
</feature>
<dbReference type="InterPro" id="IPR011990">
    <property type="entry name" value="TPR-like_helical_dom_sf"/>
</dbReference>
<proteinExistence type="predicted"/>
<name>A0AA96WYA2_LEPBY</name>
<organism evidence="2">
    <name type="scientific">Leptolyngbya boryana CZ1</name>
    <dbReference type="NCBI Taxonomy" id="3060204"/>
    <lineage>
        <taxon>Bacteria</taxon>
        <taxon>Bacillati</taxon>
        <taxon>Cyanobacteriota</taxon>
        <taxon>Cyanophyceae</taxon>
        <taxon>Leptolyngbyales</taxon>
        <taxon>Leptolyngbyaceae</taxon>
        <taxon>Leptolyngbya group</taxon>
        <taxon>Leptolyngbya</taxon>
    </lineage>
</organism>